<evidence type="ECO:0000259" key="3">
    <source>
        <dbReference type="PROSITE" id="PS50977"/>
    </source>
</evidence>
<feature type="DNA-binding region" description="H-T-H motif" evidence="2">
    <location>
        <begin position="36"/>
        <end position="55"/>
    </location>
</feature>
<evidence type="ECO:0000256" key="2">
    <source>
        <dbReference type="PROSITE-ProRule" id="PRU00335"/>
    </source>
</evidence>
<dbReference type="Proteomes" id="UP000461409">
    <property type="component" value="Unassembled WGS sequence"/>
</dbReference>
<organism evidence="4 5">
    <name type="scientific">Aurantiacibacter rhizosphaerae</name>
    <dbReference type="NCBI Taxonomy" id="2691582"/>
    <lineage>
        <taxon>Bacteria</taxon>
        <taxon>Pseudomonadati</taxon>
        <taxon>Pseudomonadota</taxon>
        <taxon>Alphaproteobacteria</taxon>
        <taxon>Sphingomonadales</taxon>
        <taxon>Erythrobacteraceae</taxon>
        <taxon>Aurantiacibacter</taxon>
    </lineage>
</organism>
<accession>A0A844XBI4</accession>
<dbReference type="InterPro" id="IPR001647">
    <property type="entry name" value="HTH_TetR"/>
</dbReference>
<dbReference type="EMBL" id="WUBR01000001">
    <property type="protein sequence ID" value="MWV27143.1"/>
    <property type="molecule type" value="Genomic_DNA"/>
</dbReference>
<dbReference type="AlphaFoldDB" id="A0A844XBI4"/>
<dbReference type="SUPFAM" id="SSF46689">
    <property type="entry name" value="Homeodomain-like"/>
    <property type="match status" value="1"/>
</dbReference>
<proteinExistence type="predicted"/>
<dbReference type="PANTHER" id="PTHR30055">
    <property type="entry name" value="HTH-TYPE TRANSCRIPTIONAL REGULATOR RUTR"/>
    <property type="match status" value="1"/>
</dbReference>
<name>A0A844XBI4_9SPHN</name>
<evidence type="ECO:0000256" key="1">
    <source>
        <dbReference type="ARBA" id="ARBA00023125"/>
    </source>
</evidence>
<keyword evidence="1 2" id="KW-0238">DNA-binding</keyword>
<dbReference type="PROSITE" id="PS50977">
    <property type="entry name" value="HTH_TETR_2"/>
    <property type="match status" value="1"/>
</dbReference>
<reference evidence="4 5" key="2">
    <citation type="submission" date="2020-02" db="EMBL/GenBank/DDBJ databases">
        <title>Erythrobacter dongmakensis sp. nov., isolated from a tidal mudflat.</title>
        <authorList>
            <person name="Kim I.S."/>
        </authorList>
    </citation>
    <scope>NUCLEOTIDE SEQUENCE [LARGE SCALE GENOMIC DNA]</scope>
    <source>
        <strain evidence="4 5">GH3-10</strain>
    </source>
</reference>
<dbReference type="Pfam" id="PF00440">
    <property type="entry name" value="TetR_N"/>
    <property type="match status" value="1"/>
</dbReference>
<dbReference type="PANTHER" id="PTHR30055:SF226">
    <property type="entry name" value="HTH-TYPE TRANSCRIPTIONAL REGULATOR PKSA"/>
    <property type="match status" value="1"/>
</dbReference>
<dbReference type="Gene3D" id="1.10.357.10">
    <property type="entry name" value="Tetracycline Repressor, domain 2"/>
    <property type="match status" value="1"/>
</dbReference>
<protein>
    <submittedName>
        <fullName evidence="4">TetR family transcriptional regulator</fullName>
    </submittedName>
</protein>
<sequence length="205" mass="23389">MHPIIKDRVLGLEEREAQIAAAGFRVVSRYGIRRASVNDVAEEAGVSRQTVYNVFPNRSALLAGIVRYHYERQWEIIWQECASASDRRERIEIAMRKLVLEPWEDLQAMPHADELELELTTSVRKEMRVIYDDVIESMSAFFEPYEKALSQHRLTPCDLAHMVQASLAGLKLSSLDRERVESFTRSMLACILCVTAMPHGQADPA</sequence>
<reference evidence="4 5" key="1">
    <citation type="submission" date="2019-12" db="EMBL/GenBank/DDBJ databases">
        <authorList>
            <person name="Lee S.D."/>
        </authorList>
    </citation>
    <scope>NUCLEOTIDE SEQUENCE [LARGE SCALE GENOMIC DNA]</scope>
    <source>
        <strain evidence="4 5">GH3-10</strain>
    </source>
</reference>
<dbReference type="InterPro" id="IPR009057">
    <property type="entry name" value="Homeodomain-like_sf"/>
</dbReference>
<dbReference type="InterPro" id="IPR050109">
    <property type="entry name" value="HTH-type_TetR-like_transc_reg"/>
</dbReference>
<comment type="caution">
    <text evidence="4">The sequence shown here is derived from an EMBL/GenBank/DDBJ whole genome shotgun (WGS) entry which is preliminary data.</text>
</comment>
<feature type="domain" description="HTH tetR-type" evidence="3">
    <location>
        <begin position="13"/>
        <end position="73"/>
    </location>
</feature>
<dbReference type="GO" id="GO:0003700">
    <property type="term" value="F:DNA-binding transcription factor activity"/>
    <property type="evidence" value="ECO:0007669"/>
    <property type="project" value="TreeGrafter"/>
</dbReference>
<keyword evidence="5" id="KW-1185">Reference proteome</keyword>
<evidence type="ECO:0000313" key="5">
    <source>
        <dbReference type="Proteomes" id="UP000461409"/>
    </source>
</evidence>
<gene>
    <name evidence="4" type="ORF">GRF63_04415</name>
</gene>
<dbReference type="GO" id="GO:0000976">
    <property type="term" value="F:transcription cis-regulatory region binding"/>
    <property type="evidence" value="ECO:0007669"/>
    <property type="project" value="TreeGrafter"/>
</dbReference>
<evidence type="ECO:0000313" key="4">
    <source>
        <dbReference type="EMBL" id="MWV27143.1"/>
    </source>
</evidence>